<reference evidence="2 3" key="1">
    <citation type="submission" date="2019-10" db="EMBL/GenBank/DDBJ databases">
        <title>Gracilibacillus sp. nov. isolated from rice seeds.</title>
        <authorList>
            <person name="He S."/>
        </authorList>
    </citation>
    <scope>NUCLEOTIDE SEQUENCE [LARGE SCALE GENOMIC DNA]</scope>
    <source>
        <strain evidence="2 3">TD8</strain>
    </source>
</reference>
<evidence type="ECO:0000313" key="3">
    <source>
        <dbReference type="Proteomes" id="UP000480246"/>
    </source>
</evidence>
<organism evidence="2 3">
    <name type="scientific">Gracilibacillus oryzae</name>
    <dbReference type="NCBI Taxonomy" id="1672701"/>
    <lineage>
        <taxon>Bacteria</taxon>
        <taxon>Bacillati</taxon>
        <taxon>Bacillota</taxon>
        <taxon>Bacilli</taxon>
        <taxon>Bacillales</taxon>
        <taxon>Bacillaceae</taxon>
        <taxon>Gracilibacillus</taxon>
    </lineage>
</organism>
<name>A0A7C8KM51_9BACI</name>
<dbReference type="Proteomes" id="UP000480246">
    <property type="component" value="Unassembled WGS sequence"/>
</dbReference>
<sequence length="276" mass="31000">MKKYLFVLIAISMLLIACEETGVTTSESANGNAKEENVKGVVAEEDFDKMYSDPRSYQDYEVEYTAQVFVKPERDEDGTYIQAYADPANYEQNTIIFIADPDLAVESEDYIMVKGIVRDQYDGENLVGGSIAAPMIEATSIDVVDYITAVSPTIETVEIDQEIDQHGYVVALQKIELAENQTRVYVKVSNNTDDSISYFSHSTKLIVENQQLEPEYTYESGLSEVQSNILADVESEGVITFPSIDPETTSLKFHSEGYSDNWELEIEPFVFDVVME</sequence>
<dbReference type="RefSeq" id="WP_153407026.1">
    <property type="nucleotide sequence ID" value="NZ_ML762460.1"/>
</dbReference>
<keyword evidence="1" id="KW-0732">Signal</keyword>
<feature type="signal peptide" evidence="1">
    <location>
        <begin position="1"/>
        <end position="17"/>
    </location>
</feature>
<gene>
    <name evidence="2" type="ORF">F9U64_21990</name>
</gene>
<proteinExistence type="predicted"/>
<feature type="chain" id="PRO_5038940362" evidence="1">
    <location>
        <begin position="18"/>
        <end position="276"/>
    </location>
</feature>
<comment type="caution">
    <text evidence="2">The sequence shown here is derived from an EMBL/GenBank/DDBJ whole genome shotgun (WGS) entry which is preliminary data.</text>
</comment>
<dbReference type="AlphaFoldDB" id="A0A7C8KM51"/>
<keyword evidence="3" id="KW-1185">Reference proteome</keyword>
<dbReference type="EMBL" id="WEID01000130">
    <property type="protein sequence ID" value="KAB8125705.1"/>
    <property type="molecule type" value="Genomic_DNA"/>
</dbReference>
<accession>A0A7C8KM51</accession>
<dbReference type="PROSITE" id="PS51257">
    <property type="entry name" value="PROKAR_LIPOPROTEIN"/>
    <property type="match status" value="1"/>
</dbReference>
<protein>
    <submittedName>
        <fullName evidence="2">DUF4352 domain-containing protein</fullName>
    </submittedName>
</protein>
<evidence type="ECO:0000256" key="1">
    <source>
        <dbReference type="SAM" id="SignalP"/>
    </source>
</evidence>
<evidence type="ECO:0000313" key="2">
    <source>
        <dbReference type="EMBL" id="KAB8125705.1"/>
    </source>
</evidence>
<dbReference type="OrthoDB" id="517663at2"/>